<organism evidence="1 2">
    <name type="scientific">Prevotella corporis</name>
    <dbReference type="NCBI Taxonomy" id="28128"/>
    <lineage>
        <taxon>Bacteria</taxon>
        <taxon>Pseudomonadati</taxon>
        <taxon>Bacteroidota</taxon>
        <taxon>Bacteroidia</taxon>
        <taxon>Bacteroidales</taxon>
        <taxon>Prevotellaceae</taxon>
        <taxon>Prevotella</taxon>
    </lineage>
</organism>
<protein>
    <recommendedName>
        <fullName evidence="3">MORN repeat protein</fullName>
    </recommendedName>
</protein>
<keyword evidence="2" id="KW-1185">Reference proteome</keyword>
<dbReference type="PATRIC" id="fig|28128.5.peg.1959"/>
<accession>A0A133PZK2</accession>
<sequence length="271" mass="31169">MEKIYSLLLLIIFTSCSVSPNSTPNSRKGDIVQDADITMIDSSFNIKYYSGGKHYLEDYITVGNGRIVFSKRWSCLISISVQNIVEGQDTIERVYHFDDETHRLSHSFTKIQNKLHGMAVYYTDSGEVEKLVYYDEEGEPTELDKKVSVSLIKKACQETIYNNIDSLKIVGINKKSFNKVSIDYYKRKGKGILFIGTLCFVIGRKGTLEAIFTLCSRRGSHFFKCGEGYYFDSVNHYLQSIKKYENNMQYGKILYLDKDGIIEKISYIHNK</sequence>
<evidence type="ECO:0000313" key="1">
    <source>
        <dbReference type="EMBL" id="KXA36038.1"/>
    </source>
</evidence>
<dbReference type="RefSeq" id="WP_036900821.1">
    <property type="nucleotide sequence ID" value="NZ_KQ957288.1"/>
</dbReference>
<proteinExistence type="predicted"/>
<gene>
    <name evidence="1" type="ORF">HMPREF3226_01905</name>
</gene>
<dbReference type="AlphaFoldDB" id="A0A133PZK2"/>
<dbReference type="EMBL" id="LRQG01000167">
    <property type="protein sequence ID" value="KXA36038.1"/>
    <property type="molecule type" value="Genomic_DNA"/>
</dbReference>
<reference evidence="2" key="1">
    <citation type="submission" date="2016-01" db="EMBL/GenBank/DDBJ databases">
        <authorList>
            <person name="Mitreva M."/>
            <person name="Pepin K.H."/>
            <person name="Mihindukulasuriya K.A."/>
            <person name="Fulton R."/>
            <person name="Fronick C."/>
            <person name="O'Laughlin M."/>
            <person name="Miner T."/>
            <person name="Herter B."/>
            <person name="Rosa B.A."/>
            <person name="Cordes M."/>
            <person name="Tomlinson C."/>
            <person name="Wollam A."/>
            <person name="Palsikar V.B."/>
            <person name="Mardis E.R."/>
            <person name="Wilson R.K."/>
        </authorList>
    </citation>
    <scope>NUCLEOTIDE SEQUENCE [LARGE SCALE GENOMIC DNA]</scope>
    <source>
        <strain evidence="2">MJR7716</strain>
    </source>
</reference>
<dbReference type="Proteomes" id="UP000070533">
    <property type="component" value="Unassembled WGS sequence"/>
</dbReference>
<dbReference type="OrthoDB" id="1070516at2"/>
<evidence type="ECO:0008006" key="3">
    <source>
        <dbReference type="Google" id="ProtNLM"/>
    </source>
</evidence>
<comment type="caution">
    <text evidence="1">The sequence shown here is derived from an EMBL/GenBank/DDBJ whole genome shotgun (WGS) entry which is preliminary data.</text>
</comment>
<name>A0A133PZK2_9BACT</name>
<dbReference type="STRING" id="28128.HMPREF3226_01905"/>
<evidence type="ECO:0000313" key="2">
    <source>
        <dbReference type="Proteomes" id="UP000070533"/>
    </source>
</evidence>
<dbReference type="PROSITE" id="PS51257">
    <property type="entry name" value="PROKAR_LIPOPROTEIN"/>
    <property type="match status" value="1"/>
</dbReference>